<comment type="caution">
    <text evidence="3">The sequence shown here is derived from an EMBL/GenBank/DDBJ whole genome shotgun (WGS) entry which is preliminary data.</text>
</comment>
<dbReference type="Proteomes" id="UP000011625">
    <property type="component" value="Unassembled WGS sequence"/>
</dbReference>
<dbReference type="PATRIC" id="fig|1227456.3.peg.1113"/>
<accession>M0N9E0</accession>
<keyword evidence="2" id="KW-0472">Membrane</keyword>
<dbReference type="PANTHER" id="PTHR30221:SF1">
    <property type="entry name" value="SMALL-CONDUCTANCE MECHANOSENSITIVE CHANNEL"/>
    <property type="match status" value="1"/>
</dbReference>
<protein>
    <recommendedName>
        <fullName evidence="5">TM helix repeat-containing protein</fullName>
    </recommendedName>
</protein>
<organism evidence="3 4">
    <name type="scientific">Halococcus salifodinae DSM 8989</name>
    <dbReference type="NCBI Taxonomy" id="1227456"/>
    <lineage>
        <taxon>Archaea</taxon>
        <taxon>Methanobacteriati</taxon>
        <taxon>Methanobacteriota</taxon>
        <taxon>Stenosarchaea group</taxon>
        <taxon>Halobacteria</taxon>
        <taxon>Halobacteriales</taxon>
        <taxon>Halococcaceae</taxon>
        <taxon>Halococcus</taxon>
    </lineage>
</organism>
<dbReference type="Gene3D" id="1.10.287.1260">
    <property type="match status" value="2"/>
</dbReference>
<dbReference type="GO" id="GO:0008381">
    <property type="term" value="F:mechanosensitive monoatomic ion channel activity"/>
    <property type="evidence" value="ECO:0007669"/>
    <property type="project" value="InterPro"/>
</dbReference>
<evidence type="ECO:0000313" key="4">
    <source>
        <dbReference type="Proteomes" id="UP000011625"/>
    </source>
</evidence>
<dbReference type="InterPro" id="IPR008910">
    <property type="entry name" value="MSC_TM_helix"/>
</dbReference>
<evidence type="ECO:0000256" key="1">
    <source>
        <dbReference type="SAM" id="MobiDB-lite"/>
    </source>
</evidence>
<dbReference type="AlphaFoldDB" id="M0N9E0"/>
<dbReference type="RefSeq" id="WP_005041051.1">
    <property type="nucleotide sequence ID" value="NZ_AOME01000027.1"/>
</dbReference>
<feature type="transmembrane region" description="Helical" evidence="2">
    <location>
        <begin position="115"/>
        <end position="139"/>
    </location>
</feature>
<feature type="transmembrane region" description="Helical" evidence="2">
    <location>
        <begin position="339"/>
        <end position="360"/>
    </location>
</feature>
<dbReference type="InterPro" id="IPR045275">
    <property type="entry name" value="MscS_archaea/bacteria_type"/>
</dbReference>
<feature type="transmembrane region" description="Helical" evidence="2">
    <location>
        <begin position="185"/>
        <end position="208"/>
    </location>
</feature>
<name>M0N9E0_9EURY</name>
<evidence type="ECO:0008006" key="5">
    <source>
        <dbReference type="Google" id="ProtNLM"/>
    </source>
</evidence>
<gene>
    <name evidence="3" type="ORF">C450_05495</name>
</gene>
<keyword evidence="4" id="KW-1185">Reference proteome</keyword>
<dbReference type="EMBL" id="AOME01000027">
    <property type="protein sequence ID" value="EMA54486.1"/>
    <property type="molecule type" value="Genomic_DNA"/>
</dbReference>
<feature type="region of interest" description="Disordered" evidence="1">
    <location>
        <begin position="417"/>
        <end position="445"/>
    </location>
</feature>
<keyword evidence="2" id="KW-0812">Transmembrane</keyword>
<feature type="transmembrane region" description="Helical" evidence="2">
    <location>
        <begin position="90"/>
        <end position="109"/>
    </location>
</feature>
<dbReference type="Pfam" id="PF05552">
    <property type="entry name" value="MS_channel_1st_1"/>
    <property type="match status" value="4"/>
</dbReference>
<sequence>MTSPHILGDGVVLQTVPDSLQPLVNGFLEAVPLVVGAIVILLLGWIVGRIFGGIVKRLVQGIGPAQYTEGTPLEREGDADRSIAQALGKFVKYVIYLLAVLATVSYLGIAVPGGFLTGVGGGLVQVIVAIAILIVGVAIGRFVGGLVGNIVAGLGLDSYVRDTPLADVTDSVGGIGTAVGKIVEYLIYFFALLMALDYAGIAIPGGFLTNIANGAVQIIVAGVILVVGFAIGRFVGDLIASVVSGFGLDTYVRDTPLADATDAVGGIGNAAGKLVEFLIYYFALVAAVDALDFPALSEPLTEFIGQIPLILGALAVLIVGIYVADLLGDIVANADTSRAADIAGLAVQLFVYYIVIVFALDTAGFDTSVLTSLFNTVITAFFGALGLALAIGVGGMLALGGQDYVAENIDDWVGSARSSASDLNEDTESNSGPDDGFESPGSTDD</sequence>
<evidence type="ECO:0000256" key="2">
    <source>
        <dbReference type="SAM" id="Phobius"/>
    </source>
</evidence>
<reference evidence="3 4" key="1">
    <citation type="journal article" date="2014" name="PLoS Genet.">
        <title>Phylogenetically driven sequencing of extremely halophilic archaea reveals strategies for static and dynamic osmo-response.</title>
        <authorList>
            <person name="Becker E.A."/>
            <person name="Seitzer P.M."/>
            <person name="Tritt A."/>
            <person name="Larsen D."/>
            <person name="Krusor M."/>
            <person name="Yao A.I."/>
            <person name="Wu D."/>
            <person name="Madern D."/>
            <person name="Eisen J.A."/>
            <person name="Darling A.E."/>
            <person name="Facciotti M.T."/>
        </authorList>
    </citation>
    <scope>NUCLEOTIDE SEQUENCE [LARGE SCALE GENOMIC DNA]</scope>
    <source>
        <strain evidence="3 4">DSM 8989</strain>
    </source>
</reference>
<evidence type="ECO:0000313" key="3">
    <source>
        <dbReference type="EMBL" id="EMA54486.1"/>
    </source>
</evidence>
<feature type="transmembrane region" description="Helical" evidence="2">
    <location>
        <begin position="303"/>
        <end position="327"/>
    </location>
</feature>
<feature type="transmembrane region" description="Helical" evidence="2">
    <location>
        <begin position="30"/>
        <end position="48"/>
    </location>
</feature>
<keyword evidence="2" id="KW-1133">Transmembrane helix</keyword>
<feature type="transmembrane region" description="Helical" evidence="2">
    <location>
        <begin position="214"/>
        <end position="235"/>
    </location>
</feature>
<dbReference type="PANTHER" id="PTHR30221">
    <property type="entry name" value="SMALL-CONDUCTANCE MECHANOSENSITIVE CHANNEL"/>
    <property type="match status" value="1"/>
</dbReference>
<feature type="transmembrane region" description="Helical" evidence="2">
    <location>
        <begin position="372"/>
        <end position="399"/>
    </location>
</feature>
<feature type="transmembrane region" description="Helical" evidence="2">
    <location>
        <begin position="277"/>
        <end position="297"/>
    </location>
</feature>
<proteinExistence type="predicted"/>